<keyword evidence="3" id="KW-1185">Reference proteome</keyword>
<organism evidence="2 3">
    <name type="scientific">Coccomyxa subellipsoidea</name>
    <dbReference type="NCBI Taxonomy" id="248742"/>
    <lineage>
        <taxon>Eukaryota</taxon>
        <taxon>Viridiplantae</taxon>
        <taxon>Chlorophyta</taxon>
        <taxon>core chlorophytes</taxon>
        <taxon>Trebouxiophyceae</taxon>
        <taxon>Trebouxiophyceae incertae sedis</taxon>
        <taxon>Coccomyxaceae</taxon>
        <taxon>Coccomyxa</taxon>
    </lineage>
</organism>
<evidence type="ECO:0000313" key="3">
    <source>
        <dbReference type="Proteomes" id="UP001491310"/>
    </source>
</evidence>
<feature type="region of interest" description="Disordered" evidence="1">
    <location>
        <begin position="378"/>
        <end position="484"/>
    </location>
</feature>
<feature type="compositionally biased region" description="Low complexity" evidence="1">
    <location>
        <begin position="145"/>
        <end position="157"/>
    </location>
</feature>
<feature type="compositionally biased region" description="Low complexity" evidence="1">
    <location>
        <begin position="466"/>
        <end position="476"/>
    </location>
</feature>
<feature type="compositionally biased region" description="Basic residues" evidence="1">
    <location>
        <begin position="309"/>
        <end position="319"/>
    </location>
</feature>
<protein>
    <submittedName>
        <fullName evidence="2">Uncharacterized protein</fullName>
    </submittedName>
</protein>
<evidence type="ECO:0000313" key="2">
    <source>
        <dbReference type="EMBL" id="KAK9907590.1"/>
    </source>
</evidence>
<evidence type="ECO:0000256" key="1">
    <source>
        <dbReference type="SAM" id="MobiDB-lite"/>
    </source>
</evidence>
<proteinExistence type="predicted"/>
<dbReference type="EMBL" id="JALJOT010000009">
    <property type="protein sequence ID" value="KAK9907590.1"/>
    <property type="molecule type" value="Genomic_DNA"/>
</dbReference>
<feature type="region of interest" description="Disordered" evidence="1">
    <location>
        <begin position="145"/>
        <end position="184"/>
    </location>
</feature>
<comment type="caution">
    <text evidence="2">The sequence shown here is derived from an EMBL/GenBank/DDBJ whole genome shotgun (WGS) entry which is preliminary data.</text>
</comment>
<feature type="compositionally biased region" description="Low complexity" evidence="1">
    <location>
        <begin position="378"/>
        <end position="390"/>
    </location>
</feature>
<reference evidence="2 3" key="1">
    <citation type="journal article" date="2024" name="Nat. Commun.">
        <title>Phylogenomics reveals the evolutionary origins of lichenization in chlorophyte algae.</title>
        <authorList>
            <person name="Puginier C."/>
            <person name="Libourel C."/>
            <person name="Otte J."/>
            <person name="Skaloud P."/>
            <person name="Haon M."/>
            <person name="Grisel S."/>
            <person name="Petersen M."/>
            <person name="Berrin J.G."/>
            <person name="Delaux P.M."/>
            <person name="Dal Grande F."/>
            <person name="Keller J."/>
        </authorList>
    </citation>
    <scope>NUCLEOTIDE SEQUENCE [LARGE SCALE GENOMIC DNA]</scope>
    <source>
        <strain evidence="2 3">SAG 216-7</strain>
    </source>
</reference>
<name>A0ABR2YL70_9CHLO</name>
<feature type="compositionally biased region" description="Low complexity" evidence="1">
    <location>
        <begin position="509"/>
        <end position="539"/>
    </location>
</feature>
<feature type="region of interest" description="Disordered" evidence="1">
    <location>
        <begin position="304"/>
        <end position="350"/>
    </location>
</feature>
<accession>A0ABR2YL70</accession>
<sequence length="694" mass="72926">MEPGALELELERCIDGGSHQRQQIKGLLETNGGRPLSERAQLQLQYVVLQQKVEEGTLDEDVVAIASGLALQFKDQTASIPHQIALRTQAALHVLASNELGVGEFTEAVEDFFEASDEPSALSAALAERKTELLHFFKVLSDRPQSPAADADAAQQPEGLTESEQLVPDSYPSEAQPELTGEPPAELHHETQYQDAMHDQEMPGQKICPLPAEDADMGREEEHMEDDGGPVLHLSLGIDDSQRSIPVVDLTTLGGTQQSPPALQGIPLETGASGTAAGQAQVADNEASGVPGSMARMTVLTKPDALAQPRRHRAKRRPQRAAADDDEEEGTAVAEPAWRTRGSAAARRDGQAQTAVALKAQLRESVRSLHSTLAAASSLGAHAPSSAPAAGRKRGRVAEESALLSDQQGHERRQSMPQIPAIDLRTPQPSSAQRGGDIPTAGVVSAPATAGREKRAMPEGLRQQTAGVASGSAAPAAKRRKVQGSIGSGLWDLANSVMLDMAQRLMPGAPSMQSAPPQASLPAQQSNASAASAPPQQNAEDMTPVEETVATSAGTTPPAVHTAALRRVVEAAIANPGAVALPTLVPLRFQKANQRAEAAVRAVSARRNSARQAARPVTPPTATVFQSGYAPEQLSGVGQQAGGSLQQAAFATALPQGQQYQPSVPFNTWTWHQLAQHQHGGGRDTCSGQVAVQA</sequence>
<dbReference type="Proteomes" id="UP001491310">
    <property type="component" value="Unassembled WGS sequence"/>
</dbReference>
<gene>
    <name evidence="2" type="ORF">WJX75_006617</name>
</gene>
<feature type="region of interest" description="Disordered" evidence="1">
    <location>
        <begin position="508"/>
        <end position="558"/>
    </location>
</feature>